<dbReference type="EMBL" id="MNAO01000206">
    <property type="protein sequence ID" value="OHV15824.1"/>
    <property type="molecule type" value="Genomic_DNA"/>
</dbReference>
<comment type="caution">
    <text evidence="1">The sequence shown here is derived from an EMBL/GenBank/DDBJ whole genome shotgun (WGS) entry which is preliminary data.</text>
</comment>
<gene>
    <name evidence="1" type="ORF">BK022_16310</name>
</gene>
<organism evidence="1 2">
    <name type="scientific">Methylorubrum extorquens</name>
    <name type="common">Methylobacterium dichloromethanicum</name>
    <name type="synonym">Methylobacterium extorquens</name>
    <dbReference type="NCBI Taxonomy" id="408"/>
    <lineage>
        <taxon>Bacteria</taxon>
        <taxon>Pseudomonadati</taxon>
        <taxon>Pseudomonadota</taxon>
        <taxon>Alphaproteobacteria</taxon>
        <taxon>Hyphomicrobiales</taxon>
        <taxon>Methylobacteriaceae</taxon>
        <taxon>Methylorubrum</taxon>
    </lineage>
</organism>
<dbReference type="AlphaFoldDB" id="A0A1S1P7F1"/>
<sequence length="60" mass="6571">MEPASAKITATEPSFCRHRRAKGCLHRIVRVDPPFTSRATIVTVDLLLAASLSEGIILPR</sequence>
<proteinExistence type="predicted"/>
<accession>A0A1S1P7F1</accession>
<reference evidence="1 2" key="1">
    <citation type="submission" date="2016-10" db="EMBL/GenBank/DDBJ databases">
        <title>Draft genome sequence of Methylobacterium extorquens CP3, a seed endophyte of Crotalaria pumila with plant growth-promoting and metal tolerance properties.</title>
        <authorList>
            <person name="Sanchez-Lopez A.S."/>
            <person name="Van Hamme J.D."/>
            <person name="Thijs S."/>
            <person name="Mcammond B.M."/>
            <person name="Stevens V."/>
            <person name="Gonzalez-Chavez M.D.C."/>
            <person name="Vangronsveld J."/>
        </authorList>
    </citation>
    <scope>NUCLEOTIDE SEQUENCE [LARGE SCALE GENOMIC DNA]</scope>
    <source>
        <strain evidence="1 2">CP3</strain>
    </source>
</reference>
<evidence type="ECO:0000313" key="2">
    <source>
        <dbReference type="Proteomes" id="UP000180215"/>
    </source>
</evidence>
<dbReference type="Proteomes" id="UP000180215">
    <property type="component" value="Unassembled WGS sequence"/>
</dbReference>
<name>A0A1S1P7F1_METEX</name>
<protein>
    <submittedName>
        <fullName evidence="1">Uncharacterized protein</fullName>
    </submittedName>
</protein>
<evidence type="ECO:0000313" key="1">
    <source>
        <dbReference type="EMBL" id="OHV15824.1"/>
    </source>
</evidence>